<feature type="region of interest" description="Disordered" evidence="1">
    <location>
        <begin position="347"/>
        <end position="428"/>
    </location>
</feature>
<evidence type="ECO:0000256" key="1">
    <source>
        <dbReference type="SAM" id="MobiDB-lite"/>
    </source>
</evidence>
<accession>A0A1W2TW10</accession>
<dbReference type="GO" id="GO:0032049">
    <property type="term" value="P:cardiolipin biosynthetic process"/>
    <property type="evidence" value="ECO:0007669"/>
    <property type="project" value="UniProtKB-ARBA"/>
</dbReference>
<feature type="domain" description="PLD phosphodiesterase" evidence="2">
    <location>
        <begin position="632"/>
        <end position="659"/>
    </location>
</feature>
<feature type="compositionally biased region" description="Polar residues" evidence="1">
    <location>
        <begin position="368"/>
        <end position="384"/>
    </location>
</feature>
<dbReference type="PROSITE" id="PS50035">
    <property type="entry name" value="PLD"/>
    <property type="match status" value="2"/>
</dbReference>
<dbReference type="EMBL" id="DF977540">
    <property type="protein sequence ID" value="GAP92802.1"/>
    <property type="molecule type" value="Genomic_DNA"/>
</dbReference>
<dbReference type="InterPro" id="IPR025202">
    <property type="entry name" value="PLD-like_dom"/>
</dbReference>
<dbReference type="AlphaFoldDB" id="A0A1W2TW10"/>
<gene>
    <name evidence="3" type="ORF">SAMD00023353_9500110</name>
</gene>
<name>A0A1W2TW10_ROSNE</name>
<feature type="compositionally biased region" description="Polar residues" evidence="1">
    <location>
        <begin position="414"/>
        <end position="427"/>
    </location>
</feature>
<dbReference type="OMA" id="FHAKYMV"/>
<keyword evidence="4" id="KW-1185">Reference proteome</keyword>
<reference evidence="3" key="1">
    <citation type="submission" date="2016-03" db="EMBL/GenBank/DDBJ databases">
        <title>Draft genome sequence of Rosellinia necatrix.</title>
        <authorList>
            <person name="Kanematsu S."/>
        </authorList>
    </citation>
    <scope>NUCLEOTIDE SEQUENCE [LARGE SCALE GENOMIC DNA]</scope>
    <source>
        <strain evidence="3">W97</strain>
    </source>
</reference>
<dbReference type="PANTHER" id="PTHR21248:SF22">
    <property type="entry name" value="PHOSPHOLIPASE D"/>
    <property type="match status" value="1"/>
</dbReference>
<feature type="domain" description="PLD phosphodiesterase" evidence="2">
    <location>
        <begin position="244"/>
        <end position="271"/>
    </location>
</feature>
<dbReference type="STRING" id="77044.A0A1W2TW10"/>
<organism evidence="3">
    <name type="scientific">Rosellinia necatrix</name>
    <name type="common">White root-rot fungus</name>
    <dbReference type="NCBI Taxonomy" id="77044"/>
    <lineage>
        <taxon>Eukaryota</taxon>
        <taxon>Fungi</taxon>
        <taxon>Dikarya</taxon>
        <taxon>Ascomycota</taxon>
        <taxon>Pezizomycotina</taxon>
        <taxon>Sordariomycetes</taxon>
        <taxon>Xylariomycetidae</taxon>
        <taxon>Xylariales</taxon>
        <taxon>Xylariaceae</taxon>
        <taxon>Rosellinia</taxon>
    </lineage>
</organism>
<protein>
    <submittedName>
        <fullName evidence="3">Putative iq calmodulin-binding motif protein</fullName>
    </submittedName>
</protein>
<dbReference type="Pfam" id="PF13091">
    <property type="entry name" value="PLDc_2"/>
    <property type="match status" value="1"/>
</dbReference>
<dbReference type="CDD" id="cd00138">
    <property type="entry name" value="PLDc_SF"/>
    <property type="match status" value="2"/>
</dbReference>
<dbReference type="OrthoDB" id="9997422at2759"/>
<sequence length="740" mass="82034">MPEHEKVDPREEVVVDAGCKIGDRLHEWCQSQDSVSSLLATDPSLTPADGWQKLFHRGYLDRLDQEGANQGARTAPVSGEELRRARMCGKWGPREPSDLFMRLYHDALCTLDDHPDFGVVSPCLMGSSGTVPMTIISVLPDIARHMSNLIVRAQKEVFLATNFWQNSVASHYITDAIRELSQRAQVRGARVVVKVLYDRGDPKQIFDPHHIVSESEYTGNALDLPPANDIPYVDLEVINYHQPLLGTFHAKYMVVDRMIGIVQSNNIQDNDNLEMMVQVEGPIVDSLYDMAMISWYKKLTPSLPCLQPHSAGALETTGFGASHTNMFSPTGSIKGHSAIVDSAKMPPREPYGSEATVFNDMSADTIDQDSSIKTSEKAPTNSRCLRNDPRTPEQSGKDVLTSTRRFATIDDVSSGAQKPNSPPSVRSQLYAGKTWPEHTTDDPHYDNDLASEVSRVQAAVSAKPDETAMQAVTRHLNHSLNVGYPGDAPDCDPADEMTPYVPHPAHEPFPIALVNRAPYGRLNHKSTTNPQNAAWLSALRNAQRNVFIQTPTLNAQPLIPAIVAACERGVDVYCYVCLGYNDAGEMLPMQGGHNDKIAHQLYTTLSPARRQHLHWYWYVAKDQTRPIPAVQKKRSCHIKLMIVDERVGIAGSGNQDTQSWFHSQEVNLMLDSPEICRAWIDALRRNQNTGIYGAVDREDGIWRDEQGKGVEGATGTDAGRFSWFNGFVGAIKRFQGTGGF</sequence>
<evidence type="ECO:0000313" key="4">
    <source>
        <dbReference type="Proteomes" id="UP000054516"/>
    </source>
</evidence>
<dbReference type="PANTHER" id="PTHR21248">
    <property type="entry name" value="CARDIOLIPIN SYNTHASE"/>
    <property type="match status" value="1"/>
</dbReference>
<dbReference type="Proteomes" id="UP000054516">
    <property type="component" value="Unassembled WGS sequence"/>
</dbReference>
<dbReference type="GO" id="GO:0030572">
    <property type="term" value="F:phosphatidyltransferase activity"/>
    <property type="evidence" value="ECO:0007669"/>
    <property type="project" value="UniProtKB-ARBA"/>
</dbReference>
<proteinExistence type="predicted"/>
<dbReference type="SUPFAM" id="SSF56024">
    <property type="entry name" value="Phospholipase D/nuclease"/>
    <property type="match status" value="2"/>
</dbReference>
<dbReference type="Gene3D" id="3.30.870.10">
    <property type="entry name" value="Endonuclease Chain A"/>
    <property type="match status" value="2"/>
</dbReference>
<evidence type="ECO:0000313" key="3">
    <source>
        <dbReference type="EMBL" id="GAP92802.1"/>
    </source>
</evidence>
<dbReference type="InterPro" id="IPR001736">
    <property type="entry name" value="PLipase_D/transphosphatidylase"/>
</dbReference>
<evidence type="ECO:0000259" key="2">
    <source>
        <dbReference type="PROSITE" id="PS50035"/>
    </source>
</evidence>